<dbReference type="InterPro" id="IPR051312">
    <property type="entry name" value="Diverse_Substr_Oxidored"/>
</dbReference>
<dbReference type="PANTHER" id="PTHR42659:SF1">
    <property type="entry name" value="OXIDOREDUCTASE"/>
    <property type="match status" value="1"/>
</dbReference>
<keyword evidence="1" id="KW-0560">Oxidoreductase</keyword>
<dbReference type="EMBL" id="PJMW01000001">
    <property type="protein sequence ID" value="PKV98811.1"/>
    <property type="molecule type" value="Genomic_DNA"/>
</dbReference>
<dbReference type="Gene3D" id="3.30.43.10">
    <property type="entry name" value="Uridine Diphospho-n-acetylenolpyruvylglucosamine Reductase, domain 2"/>
    <property type="match status" value="1"/>
</dbReference>
<dbReference type="InterPro" id="IPR036683">
    <property type="entry name" value="CO_DH_flav_C_dom_sf"/>
</dbReference>
<comment type="caution">
    <text evidence="3">The sequence shown here is derived from an EMBL/GenBank/DDBJ whole genome shotgun (WGS) entry which is preliminary data.</text>
</comment>
<dbReference type="PANTHER" id="PTHR42659">
    <property type="entry name" value="XANTHINE DEHYDROGENASE SUBUNIT C-RELATED"/>
    <property type="match status" value="1"/>
</dbReference>
<dbReference type="RefSeq" id="WP_101463212.1">
    <property type="nucleotide sequence ID" value="NZ_PJMW01000001.1"/>
</dbReference>
<dbReference type="Pfam" id="PF00941">
    <property type="entry name" value="FAD_binding_5"/>
    <property type="match status" value="1"/>
</dbReference>
<dbReference type="GO" id="GO:0016491">
    <property type="term" value="F:oxidoreductase activity"/>
    <property type="evidence" value="ECO:0007669"/>
    <property type="project" value="UniProtKB-KW"/>
</dbReference>
<dbReference type="Gene3D" id="3.30.465.10">
    <property type="match status" value="2"/>
</dbReference>
<name>A0A2N3WY41_9NOCA</name>
<reference evidence="3 4" key="1">
    <citation type="submission" date="2017-12" db="EMBL/GenBank/DDBJ databases">
        <title>Sequencing the genomes of 1000 Actinobacteria strains.</title>
        <authorList>
            <person name="Klenk H.-P."/>
        </authorList>
    </citation>
    <scope>NUCLEOTIDE SEQUENCE [LARGE SCALE GENOMIC DNA]</scope>
    <source>
        <strain evidence="3 4">DSM 44489</strain>
    </source>
</reference>
<dbReference type="InterPro" id="IPR016166">
    <property type="entry name" value="FAD-bd_PCMH"/>
</dbReference>
<dbReference type="PROSITE" id="PS51387">
    <property type="entry name" value="FAD_PCMH"/>
    <property type="match status" value="1"/>
</dbReference>
<organism evidence="3 4">
    <name type="scientific">Nocardia fluminea</name>
    <dbReference type="NCBI Taxonomy" id="134984"/>
    <lineage>
        <taxon>Bacteria</taxon>
        <taxon>Bacillati</taxon>
        <taxon>Actinomycetota</taxon>
        <taxon>Actinomycetes</taxon>
        <taxon>Mycobacteriales</taxon>
        <taxon>Nocardiaceae</taxon>
        <taxon>Nocardia</taxon>
    </lineage>
</organism>
<dbReference type="AlphaFoldDB" id="A0A2N3WY41"/>
<sequence length="328" mass="34556">MREFAYERATDAGGAVAAVLADPDAVFLGAGTNLVDHLKLGIIAPGKLVDVSGLPLDQVTQLPDGGVRIGSAVRNADLAAHPAIRARYPMLSAALLAGASAQLRNLATTGGNLLQRTRCPYFQDSTVPCNKREPGSGCSAIGGFDRDHAILGASDRCIATHPSDMAVAMTGLDAVVRVLSAVGERQIPLVDFYRLPGDTPDRDTVLDHGDLITAVDLPALEWASTSTYRKVRDRASFAFALVSVAAAVDIADGVVRDARIAFGGVAAKPWRAFAAEAHLRGRAATEENFAAAADTELADARPRRQNGFKIPLARNVLVATLRELSEAR</sequence>
<dbReference type="Pfam" id="PF03450">
    <property type="entry name" value="CO_deh_flav_C"/>
    <property type="match status" value="1"/>
</dbReference>
<dbReference type="OrthoDB" id="9814706at2"/>
<dbReference type="Gene3D" id="3.30.390.50">
    <property type="entry name" value="CO dehydrogenase flavoprotein, C-terminal domain"/>
    <property type="match status" value="1"/>
</dbReference>
<evidence type="ECO:0000259" key="2">
    <source>
        <dbReference type="PROSITE" id="PS51387"/>
    </source>
</evidence>
<dbReference type="GO" id="GO:0071949">
    <property type="term" value="F:FAD binding"/>
    <property type="evidence" value="ECO:0007669"/>
    <property type="project" value="InterPro"/>
</dbReference>
<dbReference type="SUPFAM" id="SSF56176">
    <property type="entry name" value="FAD-binding/transporter-associated domain-like"/>
    <property type="match status" value="1"/>
</dbReference>
<feature type="domain" description="FAD-binding PCMH-type" evidence="2">
    <location>
        <begin position="1"/>
        <end position="222"/>
    </location>
</feature>
<evidence type="ECO:0000313" key="4">
    <source>
        <dbReference type="Proteomes" id="UP000233766"/>
    </source>
</evidence>
<gene>
    <name evidence="3" type="ORF">ATK86_0839</name>
</gene>
<dbReference type="InterPro" id="IPR016167">
    <property type="entry name" value="FAD-bd_PCMH_sub1"/>
</dbReference>
<dbReference type="InterPro" id="IPR002346">
    <property type="entry name" value="Mopterin_DH_FAD-bd"/>
</dbReference>
<dbReference type="InterPro" id="IPR005107">
    <property type="entry name" value="CO_DH_flav_C"/>
</dbReference>
<dbReference type="SUPFAM" id="SSF55447">
    <property type="entry name" value="CO dehydrogenase flavoprotein C-terminal domain-like"/>
    <property type="match status" value="1"/>
</dbReference>
<accession>A0A2N3WY41</accession>
<evidence type="ECO:0000313" key="3">
    <source>
        <dbReference type="EMBL" id="PKV98811.1"/>
    </source>
</evidence>
<dbReference type="InterPro" id="IPR036318">
    <property type="entry name" value="FAD-bd_PCMH-like_sf"/>
</dbReference>
<keyword evidence="4" id="KW-1185">Reference proteome</keyword>
<proteinExistence type="predicted"/>
<dbReference type="Proteomes" id="UP000233766">
    <property type="component" value="Unassembled WGS sequence"/>
</dbReference>
<protein>
    <submittedName>
        <fullName evidence="3">Xanthine dehydrogenase YagS FAD-binding subunit</fullName>
    </submittedName>
</protein>
<dbReference type="SMART" id="SM01092">
    <property type="entry name" value="CO_deh_flav_C"/>
    <property type="match status" value="1"/>
</dbReference>
<dbReference type="InterPro" id="IPR016169">
    <property type="entry name" value="FAD-bd_PCMH_sub2"/>
</dbReference>
<evidence type="ECO:0000256" key="1">
    <source>
        <dbReference type="ARBA" id="ARBA00023002"/>
    </source>
</evidence>